<protein>
    <submittedName>
        <fullName evidence="2">Colanic acid biosynthesis glycosyltransferase WcaI</fullName>
    </submittedName>
</protein>
<gene>
    <name evidence="2" type="ORF">C0Z20_17985</name>
</gene>
<dbReference type="GO" id="GO:0016758">
    <property type="term" value="F:hexosyltransferase activity"/>
    <property type="evidence" value="ECO:0007669"/>
    <property type="project" value="TreeGrafter"/>
</dbReference>
<keyword evidence="3" id="KW-1185">Reference proteome</keyword>
<dbReference type="PANTHER" id="PTHR45947:SF3">
    <property type="entry name" value="SULFOQUINOVOSYL TRANSFERASE SQD2"/>
    <property type="match status" value="1"/>
</dbReference>
<dbReference type="AlphaFoldDB" id="A0A2N7X0Y7"/>
<dbReference type="Pfam" id="PF13692">
    <property type="entry name" value="Glyco_trans_1_4"/>
    <property type="match status" value="1"/>
</dbReference>
<dbReference type="Pfam" id="PF13579">
    <property type="entry name" value="Glyco_trans_4_4"/>
    <property type="match status" value="1"/>
</dbReference>
<evidence type="ECO:0000313" key="3">
    <source>
        <dbReference type="Proteomes" id="UP000235777"/>
    </source>
</evidence>
<dbReference type="OrthoDB" id="9787293at2"/>
<feature type="domain" description="Glycosyltransferase subfamily 4-like N-terminal" evidence="1">
    <location>
        <begin position="15"/>
        <end position="202"/>
    </location>
</feature>
<sequence>MRLLVYGINYAPELTGTGKYTAEMAEALAARGHDVRVVTAPPYYPEWRVADGWSAWAYRREARRGVKIWRAPLWVPARPSGAKRLVHLTSFALTSAIPMALQLRWWPDVVMVVAPTLLCAPAALAVARITGARTWLHIQDFEVDAAFGLGLLDNARAAHFARAVERSLLRRFNVVSSISTKMVERLRTLGIDANNVVCAPNWVDTETIRPLDRPSAYRRELSIPDDAKVVLYAGNMGKKQGVEYLAEAAQRLASRADIRFVFCGEGATKAELAQRCADLPNCRVIGLQPAERLNELLNLADIHALPQRADAADLVMPSKLTGMMASGRAIVAMAQADTELYDVVSGRGLVVAPDDAATFASAIAALADDAPRRTVLGAAARQYALEALSPASVFGNIEAKLIECAHAARGPADAHEGFVIRHIRRLRPGRGE</sequence>
<dbReference type="InterPro" id="IPR028098">
    <property type="entry name" value="Glyco_trans_4-like_N"/>
</dbReference>
<dbReference type="EMBL" id="PNYC01000011">
    <property type="protein sequence ID" value="PMS35389.1"/>
    <property type="molecule type" value="Genomic_DNA"/>
</dbReference>
<comment type="caution">
    <text evidence="2">The sequence shown here is derived from an EMBL/GenBank/DDBJ whole genome shotgun (WGS) entry which is preliminary data.</text>
</comment>
<keyword evidence="2" id="KW-0808">Transferase</keyword>
<dbReference type="RefSeq" id="WP_018442454.1">
    <property type="nucleotide sequence ID" value="NZ_KB890187.1"/>
</dbReference>
<accession>A0A2N7X0Y7</accession>
<dbReference type="PANTHER" id="PTHR45947">
    <property type="entry name" value="SULFOQUINOVOSYL TRANSFERASE SQD2"/>
    <property type="match status" value="1"/>
</dbReference>
<dbReference type="Gene3D" id="3.40.50.2000">
    <property type="entry name" value="Glycogen Phosphorylase B"/>
    <property type="match status" value="2"/>
</dbReference>
<dbReference type="InterPro" id="IPR050194">
    <property type="entry name" value="Glycosyltransferase_grp1"/>
</dbReference>
<organism evidence="2 3">
    <name type="scientific">Trinickia symbiotica</name>
    <dbReference type="NCBI Taxonomy" id="863227"/>
    <lineage>
        <taxon>Bacteria</taxon>
        <taxon>Pseudomonadati</taxon>
        <taxon>Pseudomonadota</taxon>
        <taxon>Betaproteobacteria</taxon>
        <taxon>Burkholderiales</taxon>
        <taxon>Burkholderiaceae</taxon>
        <taxon>Trinickia</taxon>
    </lineage>
</organism>
<dbReference type="NCBIfam" id="NF007640">
    <property type="entry name" value="PRK10307.1"/>
    <property type="match status" value="1"/>
</dbReference>
<dbReference type="STRING" id="863227.GCA_000373005_03858"/>
<dbReference type="SUPFAM" id="SSF53756">
    <property type="entry name" value="UDP-Glycosyltransferase/glycogen phosphorylase"/>
    <property type="match status" value="1"/>
</dbReference>
<proteinExistence type="predicted"/>
<evidence type="ECO:0000259" key="1">
    <source>
        <dbReference type="Pfam" id="PF13579"/>
    </source>
</evidence>
<reference evidence="2 3" key="1">
    <citation type="submission" date="2018-01" db="EMBL/GenBank/DDBJ databases">
        <title>Whole genome analyses suggest that Burkholderia sensu lato contains two further novel genera in the rhizoxinica-symbiotica group Mycetohabitans gen. nov., and Trinickia gen. nov.: implications for the evolution of diazotrophy and nodulation in the Burkholderiaceae.</title>
        <authorList>
            <person name="Estrada-de los Santos P."/>
            <person name="Palmer M."/>
            <person name="Chavez-Ramirez B."/>
            <person name="Beukes C."/>
            <person name="Steenkamp E.T."/>
            <person name="Hirsch A.M."/>
            <person name="Manyaka P."/>
            <person name="Maluk M."/>
            <person name="Lafos M."/>
            <person name="Crook M."/>
            <person name="Gross E."/>
            <person name="Simon M.F."/>
            <person name="Bueno dos Reis Junior F."/>
            <person name="Poole P.S."/>
            <person name="Venter S.N."/>
            <person name="James E.K."/>
        </authorList>
    </citation>
    <scope>NUCLEOTIDE SEQUENCE [LARGE SCALE GENOMIC DNA]</scope>
    <source>
        <strain evidence="2 3">JPY 581</strain>
    </source>
</reference>
<name>A0A2N7X0Y7_9BURK</name>
<dbReference type="CDD" id="cd03794">
    <property type="entry name" value="GT4_WbuB-like"/>
    <property type="match status" value="1"/>
</dbReference>
<evidence type="ECO:0000313" key="2">
    <source>
        <dbReference type="EMBL" id="PMS35389.1"/>
    </source>
</evidence>
<dbReference type="Proteomes" id="UP000235777">
    <property type="component" value="Unassembled WGS sequence"/>
</dbReference>